<dbReference type="STRING" id="1004.SAMN05661012_02818"/>
<protein>
    <submittedName>
        <fullName evidence="2">GMP synthase (Glutamine-hydrolysing)</fullName>
    </submittedName>
    <submittedName>
        <fullName evidence="3">Gamma-glutamyl-gamma-aminobutyrate hydrolase family protein</fullName>
    </submittedName>
</protein>
<evidence type="ECO:0000313" key="4">
    <source>
        <dbReference type="Proteomes" id="UP000183788"/>
    </source>
</evidence>
<dbReference type="InterPro" id="IPR044992">
    <property type="entry name" value="ChyE-like"/>
</dbReference>
<organism evidence="2 4">
    <name type="scientific">Chitinophaga sancti</name>
    <dbReference type="NCBI Taxonomy" id="1004"/>
    <lineage>
        <taxon>Bacteria</taxon>
        <taxon>Pseudomonadati</taxon>
        <taxon>Bacteroidota</taxon>
        <taxon>Chitinophagia</taxon>
        <taxon>Chitinophagales</taxon>
        <taxon>Chitinophagaceae</taxon>
        <taxon>Chitinophaga</taxon>
    </lineage>
</organism>
<dbReference type="EMBL" id="CP140154">
    <property type="protein sequence ID" value="WQG89163.1"/>
    <property type="molecule type" value="Genomic_DNA"/>
</dbReference>
<dbReference type="OrthoDB" id="9807137at2"/>
<evidence type="ECO:0000313" key="3">
    <source>
        <dbReference type="EMBL" id="WQG89163.1"/>
    </source>
</evidence>
<dbReference type="Pfam" id="PF00117">
    <property type="entry name" value="GATase"/>
    <property type="match status" value="1"/>
</dbReference>
<name>A0A1K1QKY2_9BACT</name>
<reference evidence="2 4" key="1">
    <citation type="submission" date="2016-11" db="EMBL/GenBank/DDBJ databases">
        <authorList>
            <person name="Jaros S."/>
            <person name="Januszkiewicz K."/>
            <person name="Wedrychowicz H."/>
        </authorList>
    </citation>
    <scope>NUCLEOTIDE SEQUENCE [LARGE SCALE GENOMIC DNA]</scope>
    <source>
        <strain evidence="2 4">DSM 784</strain>
    </source>
</reference>
<reference evidence="3 5" key="2">
    <citation type="submission" date="2023-11" db="EMBL/GenBank/DDBJ databases">
        <title>MicrobeMod: A computational toolkit for identifying prokaryotic methylation and restriction-modification with nanopore sequencing.</title>
        <authorList>
            <person name="Crits-Christoph A."/>
            <person name="Kang S.C."/>
            <person name="Lee H."/>
            <person name="Ostrov N."/>
        </authorList>
    </citation>
    <scope>NUCLEOTIDE SEQUENCE [LARGE SCALE GENOMIC DNA]</scope>
    <source>
        <strain evidence="3 5">ATCC 23090</strain>
    </source>
</reference>
<dbReference type="Proteomes" id="UP000183788">
    <property type="component" value="Unassembled WGS sequence"/>
</dbReference>
<accession>A0A1K1QKY2</accession>
<gene>
    <name evidence="2" type="ORF">SAMN05661012_02818</name>
    <name evidence="3" type="ORF">SR876_29990</name>
</gene>
<keyword evidence="3" id="KW-0378">Hydrolase</keyword>
<dbReference type="PANTHER" id="PTHR42695:SF5">
    <property type="entry name" value="GLUTAMINE AMIDOTRANSFERASE YLR126C-RELATED"/>
    <property type="match status" value="1"/>
</dbReference>
<dbReference type="Gene3D" id="3.40.50.880">
    <property type="match status" value="1"/>
</dbReference>
<proteinExistence type="predicted"/>
<dbReference type="SUPFAM" id="SSF52317">
    <property type="entry name" value="Class I glutamine amidotransferase-like"/>
    <property type="match status" value="1"/>
</dbReference>
<feature type="domain" description="Glutamine amidotransferase" evidence="1">
    <location>
        <begin position="39"/>
        <end position="179"/>
    </location>
</feature>
<evidence type="ECO:0000313" key="5">
    <source>
        <dbReference type="Proteomes" id="UP001326715"/>
    </source>
</evidence>
<dbReference type="AlphaFoldDB" id="A0A1K1QKY2"/>
<dbReference type="RefSeq" id="WP_072361084.1">
    <property type="nucleotide sequence ID" value="NZ_CP139972.1"/>
</dbReference>
<dbReference type="InterPro" id="IPR017926">
    <property type="entry name" value="GATASE"/>
</dbReference>
<dbReference type="FunFam" id="3.40.50.880:FF:000033">
    <property type="entry name" value="Glutamine amidotransferase class-I"/>
    <property type="match status" value="1"/>
</dbReference>
<evidence type="ECO:0000313" key="2">
    <source>
        <dbReference type="EMBL" id="SFW59902.1"/>
    </source>
</evidence>
<dbReference type="CDD" id="cd01741">
    <property type="entry name" value="GATase1_1"/>
    <property type="match status" value="1"/>
</dbReference>
<dbReference type="PANTHER" id="PTHR42695">
    <property type="entry name" value="GLUTAMINE AMIDOTRANSFERASE YLR126C-RELATED"/>
    <property type="match status" value="1"/>
</dbReference>
<dbReference type="GO" id="GO:0005829">
    <property type="term" value="C:cytosol"/>
    <property type="evidence" value="ECO:0007669"/>
    <property type="project" value="TreeGrafter"/>
</dbReference>
<dbReference type="InterPro" id="IPR029062">
    <property type="entry name" value="Class_I_gatase-like"/>
</dbReference>
<dbReference type="Proteomes" id="UP001326715">
    <property type="component" value="Chromosome"/>
</dbReference>
<sequence>MHIHIFMHVPFEGPGCILDWINLKAHDVTYTHWYKHSTPPAATDFDFLIVLGGPMGIHDESEYPWLAAEKAMIRQAIHDDKPVLGICLGAQLIAHVLGANVYANEQKEIGWYPVQFSPSSPVKVLPQEMTVFHWHGDTFDLPAGAAGFASSAATSNQAFVYKEKVMALQFHFEVTTENLEHMVQHGEEELVAAPYVQDRGLIQDLSVFIPENNALMYGVLDYLADAR</sequence>
<keyword evidence="5" id="KW-1185">Reference proteome</keyword>
<dbReference type="GO" id="GO:0016787">
    <property type="term" value="F:hydrolase activity"/>
    <property type="evidence" value="ECO:0007669"/>
    <property type="project" value="UniProtKB-KW"/>
</dbReference>
<dbReference type="PROSITE" id="PS51273">
    <property type="entry name" value="GATASE_TYPE_1"/>
    <property type="match status" value="1"/>
</dbReference>
<evidence type="ECO:0000259" key="1">
    <source>
        <dbReference type="Pfam" id="PF00117"/>
    </source>
</evidence>
<dbReference type="EMBL" id="FPIZ01000008">
    <property type="protein sequence ID" value="SFW59902.1"/>
    <property type="molecule type" value="Genomic_DNA"/>
</dbReference>